<reference evidence="1 2" key="1">
    <citation type="journal article" date="2021" name="Hortic Res">
        <title>High-quality reference genome and annotation aids understanding of berry development for evergreen blueberry (Vaccinium darrowii).</title>
        <authorList>
            <person name="Yu J."/>
            <person name="Hulse-Kemp A.M."/>
            <person name="Babiker E."/>
            <person name="Staton M."/>
        </authorList>
    </citation>
    <scope>NUCLEOTIDE SEQUENCE [LARGE SCALE GENOMIC DNA]</scope>
    <source>
        <strain evidence="2">cv. NJ 8807/NJ 8810</strain>
        <tissue evidence="1">Young leaf</tissue>
    </source>
</reference>
<keyword evidence="2" id="KW-1185">Reference proteome</keyword>
<sequence>MERRFTHDADRFLGAKNSGATEYRYSYLRLDRLKRCSISVYVDNLPYEMDEVWLCQIFRRYGDVVDVYIPNKRSSRYNTKFGFIRFLSMEEALRAIQDLNGTLIRDFHIQVNLAKFSQSNRNLNTFRKSADFVASKRNPAASDFQVISNKRKESNGDFSRSFADVVTGKCSSVIKLSVKATEEGNPWLSRSAIAKLPSMRSLESLREAFIAEGVWNIQIRSMGGKLMLLTFSSVEDMNLMLEDRSSARTDSPSSFEEQSDSEKGDNVGNALLVCNKGVSFDLPKKDLIGETIALREDVESNNLSLPFVEDDRNHTNEVVVEPNEAFLGAAAALVDDDHHSQDPENVL</sequence>
<organism evidence="1 2">
    <name type="scientific">Vaccinium darrowii</name>
    <dbReference type="NCBI Taxonomy" id="229202"/>
    <lineage>
        <taxon>Eukaryota</taxon>
        <taxon>Viridiplantae</taxon>
        <taxon>Streptophyta</taxon>
        <taxon>Embryophyta</taxon>
        <taxon>Tracheophyta</taxon>
        <taxon>Spermatophyta</taxon>
        <taxon>Magnoliopsida</taxon>
        <taxon>eudicotyledons</taxon>
        <taxon>Gunneridae</taxon>
        <taxon>Pentapetalae</taxon>
        <taxon>asterids</taxon>
        <taxon>Ericales</taxon>
        <taxon>Ericaceae</taxon>
        <taxon>Vaccinioideae</taxon>
        <taxon>Vaccinieae</taxon>
        <taxon>Vaccinium</taxon>
    </lineage>
</organism>
<protein>
    <submittedName>
        <fullName evidence="1">Uncharacterized protein</fullName>
    </submittedName>
</protein>
<dbReference type="EMBL" id="CM037158">
    <property type="protein sequence ID" value="KAH7852442.1"/>
    <property type="molecule type" value="Genomic_DNA"/>
</dbReference>
<gene>
    <name evidence="1" type="ORF">Vadar_024836</name>
</gene>
<comment type="caution">
    <text evidence="1">The sequence shown here is derived from an EMBL/GenBank/DDBJ whole genome shotgun (WGS) entry which is preliminary data.</text>
</comment>
<evidence type="ECO:0000313" key="1">
    <source>
        <dbReference type="EMBL" id="KAH7852442.1"/>
    </source>
</evidence>
<accession>A0ACB7YFK9</accession>
<dbReference type="Proteomes" id="UP000828048">
    <property type="component" value="Chromosome 8"/>
</dbReference>
<proteinExistence type="predicted"/>
<name>A0ACB7YFK9_9ERIC</name>
<evidence type="ECO:0000313" key="2">
    <source>
        <dbReference type="Proteomes" id="UP000828048"/>
    </source>
</evidence>